<evidence type="ECO:0000256" key="4">
    <source>
        <dbReference type="ARBA" id="ARBA00022737"/>
    </source>
</evidence>
<proteinExistence type="inferred from homology"/>
<evidence type="ECO:0000256" key="2">
    <source>
        <dbReference type="ARBA" id="ARBA00007746"/>
    </source>
</evidence>
<dbReference type="AlphaFoldDB" id="A0A8D8YQJ1"/>
<dbReference type="EMBL" id="HBUF01389254">
    <property type="protein sequence ID" value="CAG6733254.1"/>
    <property type="molecule type" value="Transcribed_RNA"/>
</dbReference>
<evidence type="ECO:0000259" key="10">
    <source>
        <dbReference type="PROSITE" id="PS50157"/>
    </source>
</evidence>
<dbReference type="PROSITE" id="PS00028">
    <property type="entry name" value="ZINC_FINGER_C2H2_1"/>
    <property type="match status" value="1"/>
</dbReference>
<accession>A0A8D8YQJ1</accession>
<dbReference type="EMBL" id="HBUF01207790">
    <property type="protein sequence ID" value="CAG6664468.1"/>
    <property type="molecule type" value="Transcribed_RNA"/>
</dbReference>
<dbReference type="GO" id="GO:0008270">
    <property type="term" value="F:zinc ion binding"/>
    <property type="evidence" value="ECO:0007669"/>
    <property type="project" value="UniProtKB-KW"/>
</dbReference>
<keyword evidence="5 9" id="KW-0863">Zinc-finger</keyword>
<comment type="subcellular location">
    <subcellularLocation>
        <location evidence="1">Nucleus</location>
    </subcellularLocation>
</comment>
<organism evidence="11">
    <name type="scientific">Cacopsylla melanoneura</name>
    <dbReference type="NCBI Taxonomy" id="428564"/>
    <lineage>
        <taxon>Eukaryota</taxon>
        <taxon>Metazoa</taxon>
        <taxon>Ecdysozoa</taxon>
        <taxon>Arthropoda</taxon>
        <taxon>Hexapoda</taxon>
        <taxon>Insecta</taxon>
        <taxon>Pterygota</taxon>
        <taxon>Neoptera</taxon>
        <taxon>Paraneoptera</taxon>
        <taxon>Hemiptera</taxon>
        <taxon>Sternorrhyncha</taxon>
        <taxon>Psylloidea</taxon>
        <taxon>Psyllidae</taxon>
        <taxon>Psyllinae</taxon>
        <taxon>Cacopsylla</taxon>
    </lineage>
</organism>
<keyword evidence="8" id="KW-0539">Nucleus</keyword>
<feature type="domain" description="C2H2-type" evidence="10">
    <location>
        <begin position="45"/>
        <end position="72"/>
    </location>
</feature>
<keyword evidence="6" id="KW-0862">Zinc</keyword>
<keyword evidence="3" id="KW-0479">Metal-binding</keyword>
<name>A0A8D8YQJ1_9HEMI</name>
<evidence type="ECO:0000256" key="6">
    <source>
        <dbReference type="ARBA" id="ARBA00022833"/>
    </source>
</evidence>
<evidence type="ECO:0000256" key="8">
    <source>
        <dbReference type="ARBA" id="ARBA00023242"/>
    </source>
</evidence>
<keyword evidence="7" id="KW-0238">DNA-binding</keyword>
<protein>
    <submittedName>
        <fullName evidence="11">Zinc finger protein 64 homolog, isoforms 3 and 4</fullName>
    </submittedName>
</protein>
<evidence type="ECO:0000256" key="1">
    <source>
        <dbReference type="ARBA" id="ARBA00004123"/>
    </source>
</evidence>
<evidence type="ECO:0000313" key="11">
    <source>
        <dbReference type="EMBL" id="CAG6733253.1"/>
    </source>
</evidence>
<dbReference type="Gene3D" id="3.30.160.60">
    <property type="entry name" value="Classic Zinc Finger"/>
    <property type="match status" value="2"/>
</dbReference>
<keyword evidence="4" id="KW-0677">Repeat</keyword>
<dbReference type="FunFam" id="3.30.160.60:FF:000614">
    <property type="entry name" value="Zinc finger protein 142"/>
    <property type="match status" value="1"/>
</dbReference>
<dbReference type="EMBL" id="HBUF01207791">
    <property type="protein sequence ID" value="CAG6664469.1"/>
    <property type="molecule type" value="Transcribed_RNA"/>
</dbReference>
<dbReference type="GO" id="GO:0003677">
    <property type="term" value="F:DNA binding"/>
    <property type="evidence" value="ECO:0007669"/>
    <property type="project" value="UniProtKB-KW"/>
</dbReference>
<evidence type="ECO:0000256" key="3">
    <source>
        <dbReference type="ARBA" id="ARBA00022723"/>
    </source>
</evidence>
<feature type="domain" description="C2H2-type" evidence="10">
    <location>
        <begin position="73"/>
        <end position="99"/>
    </location>
</feature>
<dbReference type="InterPro" id="IPR036236">
    <property type="entry name" value="Znf_C2H2_sf"/>
</dbReference>
<evidence type="ECO:0000256" key="7">
    <source>
        <dbReference type="ARBA" id="ARBA00023125"/>
    </source>
</evidence>
<dbReference type="SMART" id="SM00355">
    <property type="entry name" value="ZnF_C2H2"/>
    <property type="match status" value="2"/>
</dbReference>
<reference evidence="11" key="1">
    <citation type="submission" date="2021-05" db="EMBL/GenBank/DDBJ databases">
        <authorList>
            <person name="Alioto T."/>
            <person name="Alioto T."/>
            <person name="Gomez Garrido J."/>
        </authorList>
    </citation>
    <scope>NUCLEOTIDE SEQUENCE</scope>
</reference>
<dbReference type="EMBL" id="HBUF01389253">
    <property type="protein sequence ID" value="CAG6733253.1"/>
    <property type="molecule type" value="Transcribed_RNA"/>
</dbReference>
<comment type="similarity">
    <text evidence="2">Belongs to the hunchback C2H2-type zinc-finger protein family.</text>
</comment>
<evidence type="ECO:0000256" key="5">
    <source>
        <dbReference type="ARBA" id="ARBA00022771"/>
    </source>
</evidence>
<dbReference type="SUPFAM" id="SSF57667">
    <property type="entry name" value="beta-beta-alpha zinc fingers"/>
    <property type="match status" value="1"/>
</dbReference>
<dbReference type="PROSITE" id="PS50157">
    <property type="entry name" value="ZINC_FINGER_C2H2_2"/>
    <property type="match status" value="2"/>
</dbReference>
<dbReference type="GO" id="GO:0005634">
    <property type="term" value="C:nucleus"/>
    <property type="evidence" value="ECO:0007669"/>
    <property type="project" value="UniProtKB-SubCell"/>
</dbReference>
<sequence>MLISDVSPMYCIHCQFFRSSNASELLDHCKSCKQMVRPDPFIYKFLCLGCTYFTYKSTNMKNHLLTHLGEKPFKCSYCEYTCTAVSNLKSHEQIRHLSR</sequence>
<evidence type="ECO:0000256" key="9">
    <source>
        <dbReference type="PROSITE-ProRule" id="PRU00042"/>
    </source>
</evidence>
<dbReference type="InterPro" id="IPR013087">
    <property type="entry name" value="Znf_C2H2_type"/>
</dbReference>